<feature type="region of interest" description="Disordered" evidence="1">
    <location>
        <begin position="643"/>
        <end position="665"/>
    </location>
</feature>
<feature type="compositionally biased region" description="Polar residues" evidence="1">
    <location>
        <begin position="167"/>
        <end position="184"/>
    </location>
</feature>
<feature type="compositionally biased region" description="Acidic residues" evidence="1">
    <location>
        <begin position="689"/>
        <end position="704"/>
    </location>
</feature>
<evidence type="ECO:0000313" key="3">
    <source>
        <dbReference type="Proteomes" id="UP000325902"/>
    </source>
</evidence>
<feature type="region of interest" description="Disordered" evidence="1">
    <location>
        <begin position="159"/>
        <end position="412"/>
    </location>
</feature>
<dbReference type="OrthoDB" id="10602563at2759"/>
<feature type="compositionally biased region" description="Polar residues" evidence="1">
    <location>
        <begin position="60"/>
        <end position="80"/>
    </location>
</feature>
<dbReference type="AlphaFoldDB" id="A0A5N5D2X7"/>
<feature type="compositionally biased region" description="Basic and acidic residues" evidence="1">
    <location>
        <begin position="320"/>
        <end position="341"/>
    </location>
</feature>
<feature type="region of interest" description="Disordered" evidence="1">
    <location>
        <begin position="1"/>
        <end position="132"/>
    </location>
</feature>
<sequence length="704" mass="76677">MPSTDSSPTLRDHHVSGDAMARPTGMTDPLAMTFPTSNVRAEPGPPSNQNGKRTSKAQRPGTQSPKLSSATASNGNPSTKHSLDTMTPEDIEAAHILVSMSKSGDAAVTPNINVNDTDSGSSDWQREGAPLTDEEAAHALLSLANTDASFADIRKAVASRTVPEDGASSTNRSLDSIPTFFGQSSKKRQPPDTSDTGEQPQAKKRRDTPTSPSAPALQHGTSSKNASVNNLGTPEAPEGVSTQGRARSLRKRKADKAAEVPTAPASPKRARVSQARPDPEQMLAPQHTASPKAKSVLKQLKSAPKSEYTPKPQDAPQTKDAPKSKDAPRSKNVPKSKDVPKQKSTGGSLPSLPVLGRKNKGVKEGTAALLEKMRSDESTTSPEAAVTTELTRSGPTQSPSPSEPEPQQQQHTEPVILTSTTTATTAAASPAEKPVPIPRPRTKAPNLAIPPHIQAKHAELMALRRSGRYPPMPTADEMRDPKNPPEWVVGAKAHTVLLHPVPHYKLEKHLTEGQEQPPTELWFVNETTAPPGGVVLREAYVRRGKKRDVPIDFNSSEDIRDLNKWVTQKLCRWECARVRVDMYKRKYCDEEIEVLWEEARKWKKEWKEETGKEDSELSRPGVAKEMAKRLNERFAGKMIRATYNGKQDKEEAVRPPREAPGLDSVLNRKGILKELGVPLGRKRSKKETEVEEEDVAGSDGEEEL</sequence>
<keyword evidence="3" id="KW-1185">Reference proteome</keyword>
<dbReference type="EMBL" id="VCHE01000086">
    <property type="protein sequence ID" value="KAB2572040.1"/>
    <property type="molecule type" value="Genomic_DNA"/>
</dbReference>
<organism evidence="2 3">
    <name type="scientific">Lasiodiplodia theobromae</name>
    <dbReference type="NCBI Taxonomy" id="45133"/>
    <lineage>
        <taxon>Eukaryota</taxon>
        <taxon>Fungi</taxon>
        <taxon>Dikarya</taxon>
        <taxon>Ascomycota</taxon>
        <taxon>Pezizomycotina</taxon>
        <taxon>Dothideomycetes</taxon>
        <taxon>Dothideomycetes incertae sedis</taxon>
        <taxon>Botryosphaeriales</taxon>
        <taxon>Botryosphaeriaceae</taxon>
        <taxon>Lasiodiplodia</taxon>
    </lineage>
</organism>
<feature type="compositionally biased region" description="Polar residues" evidence="1">
    <location>
        <begin position="110"/>
        <end position="123"/>
    </location>
</feature>
<feature type="compositionally biased region" description="Low complexity" evidence="1">
    <location>
        <begin position="395"/>
        <end position="412"/>
    </location>
</feature>
<protein>
    <submittedName>
        <fullName evidence="2">Pollen-specific leucine-rich repeat extensin-like protein 1</fullName>
    </submittedName>
</protein>
<gene>
    <name evidence="2" type="primary">PEX1_2</name>
    <name evidence="2" type="ORF">DBV05_g9289</name>
</gene>
<feature type="compositionally biased region" description="Basic and acidic residues" evidence="1">
    <location>
        <begin position="646"/>
        <end position="657"/>
    </location>
</feature>
<feature type="region of interest" description="Disordered" evidence="1">
    <location>
        <begin position="681"/>
        <end position="704"/>
    </location>
</feature>
<feature type="compositionally biased region" description="Polar residues" evidence="1">
    <location>
        <begin position="378"/>
        <end position="394"/>
    </location>
</feature>
<accession>A0A5N5D2X7</accession>
<name>A0A5N5D2X7_9PEZI</name>
<evidence type="ECO:0000256" key="1">
    <source>
        <dbReference type="SAM" id="MobiDB-lite"/>
    </source>
</evidence>
<reference evidence="2 3" key="1">
    <citation type="journal article" date="2019" name="Sci. Rep.">
        <title>A multi-omics analysis of the grapevine pathogen Lasiodiplodia theobromae reveals that temperature affects the expression of virulence- and pathogenicity-related genes.</title>
        <authorList>
            <person name="Felix C."/>
            <person name="Meneses R."/>
            <person name="Goncalves M.F.M."/>
            <person name="Tilleman L."/>
            <person name="Duarte A.S."/>
            <person name="Jorrin-Novo J.V."/>
            <person name="Van de Peer Y."/>
            <person name="Deforce D."/>
            <person name="Van Nieuwerburgh F."/>
            <person name="Esteves A.C."/>
            <person name="Alves A."/>
        </authorList>
    </citation>
    <scope>NUCLEOTIDE SEQUENCE [LARGE SCALE GENOMIC DNA]</scope>
    <source>
        <strain evidence="2 3">LA-SOL3</strain>
    </source>
</reference>
<proteinExistence type="predicted"/>
<dbReference type="Proteomes" id="UP000325902">
    <property type="component" value="Unassembled WGS sequence"/>
</dbReference>
<comment type="caution">
    <text evidence="2">The sequence shown here is derived from an EMBL/GenBank/DDBJ whole genome shotgun (WGS) entry which is preliminary data.</text>
</comment>
<evidence type="ECO:0000313" key="2">
    <source>
        <dbReference type="EMBL" id="KAB2572040.1"/>
    </source>
</evidence>
<feature type="compositionally biased region" description="Polar residues" evidence="1">
    <location>
        <begin position="209"/>
        <end position="232"/>
    </location>
</feature>